<organism evidence="2 3">
    <name type="scientific">Handroanthus impetiginosus</name>
    <dbReference type="NCBI Taxonomy" id="429701"/>
    <lineage>
        <taxon>Eukaryota</taxon>
        <taxon>Viridiplantae</taxon>
        <taxon>Streptophyta</taxon>
        <taxon>Embryophyta</taxon>
        <taxon>Tracheophyta</taxon>
        <taxon>Spermatophyta</taxon>
        <taxon>Magnoliopsida</taxon>
        <taxon>eudicotyledons</taxon>
        <taxon>Gunneridae</taxon>
        <taxon>Pentapetalae</taxon>
        <taxon>asterids</taxon>
        <taxon>lamiids</taxon>
        <taxon>Lamiales</taxon>
        <taxon>Bignoniaceae</taxon>
        <taxon>Crescentiina</taxon>
        <taxon>Tabebuia alliance</taxon>
        <taxon>Handroanthus</taxon>
    </lineage>
</organism>
<evidence type="ECO:0000256" key="1">
    <source>
        <dbReference type="SAM" id="Phobius"/>
    </source>
</evidence>
<protein>
    <submittedName>
        <fullName evidence="2">Uncharacterized protein</fullName>
    </submittedName>
</protein>
<dbReference type="EMBL" id="NKXS01000129">
    <property type="protein sequence ID" value="PIN26224.1"/>
    <property type="molecule type" value="Genomic_DNA"/>
</dbReference>
<evidence type="ECO:0000313" key="3">
    <source>
        <dbReference type="Proteomes" id="UP000231279"/>
    </source>
</evidence>
<accession>A0A2G9I8Z7</accession>
<dbReference type="AlphaFoldDB" id="A0A2G9I8Z7"/>
<proteinExistence type="predicted"/>
<keyword evidence="3" id="KW-1185">Reference proteome</keyword>
<dbReference type="OrthoDB" id="1365184at2759"/>
<evidence type="ECO:0000313" key="2">
    <source>
        <dbReference type="EMBL" id="PIN26224.1"/>
    </source>
</evidence>
<feature type="transmembrane region" description="Helical" evidence="1">
    <location>
        <begin position="114"/>
        <end position="134"/>
    </location>
</feature>
<name>A0A2G9I8Z7_9LAMI</name>
<keyword evidence="1" id="KW-0472">Membrane</keyword>
<dbReference type="STRING" id="429701.A0A2G9I8Z7"/>
<gene>
    <name evidence="2" type="ORF">CDL12_01026</name>
</gene>
<reference evidence="3" key="1">
    <citation type="journal article" date="2018" name="Gigascience">
        <title>Genome assembly of the Pink Ipe (Handroanthus impetiginosus, Bignoniaceae), a highly valued, ecologically keystone Neotropical timber forest tree.</title>
        <authorList>
            <person name="Silva-Junior O.B."/>
            <person name="Grattapaglia D."/>
            <person name="Novaes E."/>
            <person name="Collevatti R.G."/>
        </authorList>
    </citation>
    <scope>NUCLEOTIDE SEQUENCE [LARGE SCALE GENOMIC DNA]</scope>
    <source>
        <strain evidence="3">cv. UFG-1</strain>
    </source>
</reference>
<feature type="transmembrane region" description="Helical" evidence="1">
    <location>
        <begin position="74"/>
        <end position="94"/>
    </location>
</feature>
<comment type="caution">
    <text evidence="2">The sequence shown here is derived from an EMBL/GenBank/DDBJ whole genome shotgun (WGS) entry which is preliminary data.</text>
</comment>
<dbReference type="Proteomes" id="UP000231279">
    <property type="component" value="Unassembled WGS sequence"/>
</dbReference>
<keyword evidence="1" id="KW-1133">Transmembrane helix</keyword>
<keyword evidence="1" id="KW-0812">Transmembrane</keyword>
<feature type="transmembrane region" description="Helical" evidence="1">
    <location>
        <begin position="43"/>
        <end position="62"/>
    </location>
</feature>
<sequence>MPLSLLQPSFLMSKTRSYAQILIGSRLLLTTMAIYLSLRVPPLINKMSILVYIAMAINNFSFQLTKHPLSLRSIGIGIEIGAFSMLFTLVAVGFRGSPSGSISQSGTSIHVPMPILILSNYANSPISTFILFFLETHLLIPSFLESPLKEEIEAQEGIPKPSSLTKSFCIHVELLVPQPNKRENS</sequence>